<proteinExistence type="predicted"/>
<reference evidence="2" key="1">
    <citation type="journal article" date="2023" name="G3 (Bethesda)">
        <title>A reference genome for the long-term kleptoplast-retaining sea slug Elysia crispata morphotype clarki.</title>
        <authorList>
            <person name="Eastman K.E."/>
            <person name="Pendleton A.L."/>
            <person name="Shaikh M.A."/>
            <person name="Suttiyut T."/>
            <person name="Ogas R."/>
            <person name="Tomko P."/>
            <person name="Gavelis G."/>
            <person name="Widhalm J.R."/>
            <person name="Wisecaver J.H."/>
        </authorList>
    </citation>
    <scope>NUCLEOTIDE SEQUENCE</scope>
    <source>
        <strain evidence="2">ECLA1</strain>
    </source>
</reference>
<sequence>MSHLGTRSSSAGIQSVIINIRDSLRPATHHLSHLGLATATGRFSVPIDGSQTSRRLVSYGRLPHGEKRYSENNRNES</sequence>
<keyword evidence="3" id="KW-1185">Reference proteome</keyword>
<dbReference type="Proteomes" id="UP001283361">
    <property type="component" value="Unassembled WGS sequence"/>
</dbReference>
<name>A0AAE0Y9U3_9GAST</name>
<feature type="compositionally biased region" description="Basic and acidic residues" evidence="1">
    <location>
        <begin position="63"/>
        <end position="77"/>
    </location>
</feature>
<accession>A0AAE0Y9U3</accession>
<protein>
    <submittedName>
        <fullName evidence="2">Uncharacterized protein</fullName>
    </submittedName>
</protein>
<feature type="region of interest" description="Disordered" evidence="1">
    <location>
        <begin position="54"/>
        <end position="77"/>
    </location>
</feature>
<gene>
    <name evidence="2" type="ORF">RRG08_039637</name>
</gene>
<organism evidence="2 3">
    <name type="scientific">Elysia crispata</name>
    <name type="common">lettuce slug</name>
    <dbReference type="NCBI Taxonomy" id="231223"/>
    <lineage>
        <taxon>Eukaryota</taxon>
        <taxon>Metazoa</taxon>
        <taxon>Spiralia</taxon>
        <taxon>Lophotrochozoa</taxon>
        <taxon>Mollusca</taxon>
        <taxon>Gastropoda</taxon>
        <taxon>Heterobranchia</taxon>
        <taxon>Euthyneura</taxon>
        <taxon>Panpulmonata</taxon>
        <taxon>Sacoglossa</taxon>
        <taxon>Placobranchoidea</taxon>
        <taxon>Plakobranchidae</taxon>
        <taxon>Elysia</taxon>
    </lineage>
</organism>
<comment type="caution">
    <text evidence="2">The sequence shown here is derived from an EMBL/GenBank/DDBJ whole genome shotgun (WGS) entry which is preliminary data.</text>
</comment>
<dbReference type="AlphaFoldDB" id="A0AAE0Y9U3"/>
<evidence type="ECO:0000256" key="1">
    <source>
        <dbReference type="SAM" id="MobiDB-lite"/>
    </source>
</evidence>
<evidence type="ECO:0000313" key="3">
    <source>
        <dbReference type="Proteomes" id="UP001283361"/>
    </source>
</evidence>
<dbReference type="EMBL" id="JAWDGP010006599">
    <property type="protein sequence ID" value="KAK3738226.1"/>
    <property type="molecule type" value="Genomic_DNA"/>
</dbReference>
<evidence type="ECO:0000313" key="2">
    <source>
        <dbReference type="EMBL" id="KAK3738226.1"/>
    </source>
</evidence>